<sequence>MFPFCSFYICPVTSASGKRIFVKTIRVILFLAGKGEIMIRENQAVGESRFNMWRAVVSMIHVDGVVTPHEVNCIIEFTRDIPFSDEQRRIIDADISSPQMVKDLFAAISSPRDREYFFHLARAVSWSDGDLDEKEEALLRELGVIGQEGDVLLVANRSFDEIYIEGRQANQDDLNIGKLIRRLMGKKTA</sequence>
<dbReference type="EMBL" id="QFNK01000001">
    <property type="protein sequence ID" value="PZO89114.1"/>
    <property type="molecule type" value="Genomic_DNA"/>
</dbReference>
<evidence type="ECO:0000313" key="1">
    <source>
        <dbReference type="EMBL" id="PZO89114.1"/>
    </source>
</evidence>
<dbReference type="AlphaFoldDB" id="A0A2W5A3G6"/>
<dbReference type="Gene3D" id="1.10.3680.10">
    <property type="entry name" value="TerB-like"/>
    <property type="match status" value="1"/>
</dbReference>
<dbReference type="Proteomes" id="UP000249557">
    <property type="component" value="Unassembled WGS sequence"/>
</dbReference>
<name>A0A2W5A3G6_9BACT</name>
<dbReference type="CDD" id="cd07177">
    <property type="entry name" value="terB_like"/>
    <property type="match status" value="1"/>
</dbReference>
<comment type="caution">
    <text evidence="1">The sequence shown here is derived from an EMBL/GenBank/DDBJ whole genome shotgun (WGS) entry which is preliminary data.</text>
</comment>
<protein>
    <submittedName>
        <fullName evidence="1">Uncharacterized protein</fullName>
    </submittedName>
</protein>
<evidence type="ECO:0000313" key="2">
    <source>
        <dbReference type="Proteomes" id="UP000249557"/>
    </source>
</evidence>
<reference evidence="1 2" key="1">
    <citation type="submission" date="2017-08" db="EMBL/GenBank/DDBJ databases">
        <title>Infants hospitalized years apart are colonized by the same room-sourced microbial strains.</title>
        <authorList>
            <person name="Brooks B."/>
            <person name="Olm M.R."/>
            <person name="Firek B.A."/>
            <person name="Baker R."/>
            <person name="Thomas B.C."/>
            <person name="Morowitz M.J."/>
            <person name="Banfield J.F."/>
        </authorList>
    </citation>
    <scope>NUCLEOTIDE SEQUENCE [LARGE SCALE GENOMIC DNA]</scope>
    <source>
        <strain evidence="1">S2_018_000_R2_104</strain>
    </source>
</reference>
<dbReference type="SUPFAM" id="SSF158682">
    <property type="entry name" value="TerB-like"/>
    <property type="match status" value="1"/>
</dbReference>
<accession>A0A2W5A3G6</accession>
<proteinExistence type="predicted"/>
<gene>
    <name evidence="1" type="ORF">DI626_00170</name>
</gene>
<organism evidence="1 2">
    <name type="scientific">Micavibrio aeruginosavorus</name>
    <dbReference type="NCBI Taxonomy" id="349221"/>
    <lineage>
        <taxon>Bacteria</taxon>
        <taxon>Pseudomonadati</taxon>
        <taxon>Bdellovibrionota</taxon>
        <taxon>Bdellovibrionia</taxon>
        <taxon>Bdellovibrionales</taxon>
        <taxon>Pseudobdellovibrionaceae</taxon>
        <taxon>Micavibrio</taxon>
    </lineage>
</organism>
<dbReference type="InterPro" id="IPR029024">
    <property type="entry name" value="TerB-like"/>
</dbReference>